<comment type="caution">
    <text evidence="12">The sequence shown here is derived from an EMBL/GenBank/DDBJ whole genome shotgun (WGS) entry which is preliminary data.</text>
</comment>
<dbReference type="GO" id="GO:0000105">
    <property type="term" value="P:L-histidine biosynthetic process"/>
    <property type="evidence" value="ECO:0007669"/>
    <property type="project" value="UniProtKB-UniPathway"/>
</dbReference>
<dbReference type="SUPFAM" id="SSF52317">
    <property type="entry name" value="Class I glutamine amidotransferase-like"/>
    <property type="match status" value="1"/>
</dbReference>
<sequence>MPEITIIKYNAGNVMSVMYALDRIGVSYQLTDKIEDIQSAEKIIFPGVGEASTAMKSLRDNGLDKVIPDLKQPFLGTCVGMQLLCKHSEEGDVNCLGVFDIPIVKFPKKEGFKIPQTGWNSISDFKSELLNGVRDGDYVYYNHSFYAPISAETVATTDYILPYSGMLQKDNFYACQFHSEISGDVGEQIFKNFVKL</sequence>
<evidence type="ECO:0000259" key="11">
    <source>
        <dbReference type="Pfam" id="PF00117"/>
    </source>
</evidence>
<evidence type="ECO:0000256" key="1">
    <source>
        <dbReference type="ARBA" id="ARBA00005091"/>
    </source>
</evidence>
<dbReference type="PATRIC" id="fig|1605367.3.peg.3908"/>
<dbReference type="PANTHER" id="PTHR42701:SF1">
    <property type="entry name" value="IMIDAZOLE GLYCEROL PHOSPHATE SYNTHASE SUBUNIT HISH"/>
    <property type="match status" value="1"/>
</dbReference>
<organism evidence="12 13">
    <name type="scientific">Jiulongibacter sediminis</name>
    <dbReference type="NCBI Taxonomy" id="1605367"/>
    <lineage>
        <taxon>Bacteria</taxon>
        <taxon>Pseudomonadati</taxon>
        <taxon>Bacteroidota</taxon>
        <taxon>Cytophagia</taxon>
        <taxon>Cytophagales</taxon>
        <taxon>Leadbetterellaceae</taxon>
        <taxon>Jiulongibacter</taxon>
    </lineage>
</organism>
<evidence type="ECO:0000256" key="2">
    <source>
        <dbReference type="ARBA" id="ARBA00011152"/>
    </source>
</evidence>
<evidence type="ECO:0000256" key="5">
    <source>
        <dbReference type="ARBA" id="ARBA00022962"/>
    </source>
</evidence>
<dbReference type="InterPro" id="IPR017926">
    <property type="entry name" value="GATASE"/>
</dbReference>
<dbReference type="InterPro" id="IPR010139">
    <property type="entry name" value="Imidazole-glycPsynth_HisH"/>
</dbReference>
<evidence type="ECO:0000313" key="12">
    <source>
        <dbReference type="EMBL" id="KPM48019.1"/>
    </source>
</evidence>
<dbReference type="Pfam" id="PF00117">
    <property type="entry name" value="GATase"/>
    <property type="match status" value="1"/>
</dbReference>
<keyword evidence="5" id="KW-0315">Glutamine amidotransferase</keyword>
<protein>
    <submittedName>
        <fullName evidence="12">Imidazole glycerol phosphate synthase</fullName>
        <ecNumber evidence="12">2.4.2.-</ecNumber>
    </submittedName>
</protein>
<dbReference type="Proteomes" id="UP000050454">
    <property type="component" value="Unassembled WGS sequence"/>
</dbReference>
<gene>
    <name evidence="12" type="primary">hisH</name>
    <name evidence="12" type="ORF">AFM12_12500</name>
</gene>
<keyword evidence="6" id="KW-0368">Histidine biosynthesis</keyword>
<accession>A0A0P7C6P3</accession>
<feature type="active site" evidence="10">
    <location>
        <position position="178"/>
    </location>
</feature>
<dbReference type="PANTHER" id="PTHR42701">
    <property type="entry name" value="IMIDAZOLE GLYCEROL PHOSPHATE SYNTHASE SUBUNIT HISH"/>
    <property type="match status" value="1"/>
</dbReference>
<dbReference type="AlphaFoldDB" id="A0A0P7C6P3"/>
<dbReference type="CDD" id="cd01748">
    <property type="entry name" value="GATase1_IGP_Synthase"/>
    <property type="match status" value="1"/>
</dbReference>
<dbReference type="STRING" id="1605367.AFM12_12500"/>
<proteinExistence type="predicted"/>
<keyword evidence="7" id="KW-0456">Lyase</keyword>
<dbReference type="GO" id="GO:0000107">
    <property type="term" value="F:imidazoleglycerol-phosphate synthase activity"/>
    <property type="evidence" value="ECO:0007669"/>
    <property type="project" value="RHEA"/>
</dbReference>
<dbReference type="OrthoDB" id="9807137at2"/>
<evidence type="ECO:0000256" key="6">
    <source>
        <dbReference type="ARBA" id="ARBA00023102"/>
    </source>
</evidence>
<comment type="subunit">
    <text evidence="2">Heterodimer of HisH and HisF.</text>
</comment>
<keyword evidence="12" id="KW-0808">Transferase</keyword>
<dbReference type="NCBIfam" id="TIGR01855">
    <property type="entry name" value="IMP_synth_hisH"/>
    <property type="match status" value="1"/>
</dbReference>
<dbReference type="UniPathway" id="UPA00031">
    <property type="reaction ID" value="UER00010"/>
</dbReference>
<keyword evidence="12" id="KW-0328">Glycosyltransferase</keyword>
<dbReference type="InterPro" id="IPR029062">
    <property type="entry name" value="Class_I_gatase-like"/>
</dbReference>
<evidence type="ECO:0000256" key="10">
    <source>
        <dbReference type="PIRSR" id="PIRSR000495-1"/>
    </source>
</evidence>
<feature type="active site" description="Nucleophile" evidence="10">
    <location>
        <position position="78"/>
    </location>
</feature>
<dbReference type="PIRSF" id="PIRSF000495">
    <property type="entry name" value="Amidotransf_hisH"/>
    <property type="match status" value="1"/>
</dbReference>
<feature type="domain" description="Glutamine amidotransferase" evidence="11">
    <location>
        <begin position="32"/>
        <end position="194"/>
    </location>
</feature>
<dbReference type="RefSeq" id="WP_055148694.1">
    <property type="nucleotide sequence ID" value="NZ_JXSZ01000009.1"/>
</dbReference>
<keyword evidence="4" id="KW-0378">Hydrolase</keyword>
<dbReference type="PROSITE" id="PS51273">
    <property type="entry name" value="GATASE_TYPE_1"/>
    <property type="match status" value="1"/>
</dbReference>
<evidence type="ECO:0000256" key="7">
    <source>
        <dbReference type="ARBA" id="ARBA00023239"/>
    </source>
</evidence>
<reference evidence="12 13" key="1">
    <citation type="submission" date="2015-07" db="EMBL/GenBank/DDBJ databases">
        <title>The draft genome sequence of Leadbetterella sp. JN14-9.</title>
        <authorList>
            <person name="Liu Y."/>
            <person name="Du J."/>
            <person name="Shao Z."/>
        </authorList>
    </citation>
    <scope>NUCLEOTIDE SEQUENCE [LARGE SCALE GENOMIC DNA]</scope>
    <source>
        <strain evidence="12 13">JN14-9</strain>
    </source>
</reference>
<evidence type="ECO:0000313" key="13">
    <source>
        <dbReference type="Proteomes" id="UP000050454"/>
    </source>
</evidence>
<dbReference type="GO" id="GO:0004359">
    <property type="term" value="F:glutaminase activity"/>
    <property type="evidence" value="ECO:0007669"/>
    <property type="project" value="UniProtKB-EC"/>
</dbReference>
<evidence type="ECO:0000256" key="9">
    <source>
        <dbReference type="ARBA" id="ARBA00049534"/>
    </source>
</evidence>
<evidence type="ECO:0000256" key="3">
    <source>
        <dbReference type="ARBA" id="ARBA00022605"/>
    </source>
</evidence>
<dbReference type="EC" id="2.4.2.-" evidence="12"/>
<comment type="pathway">
    <text evidence="1">Amino-acid biosynthesis; L-histidine biosynthesis; L-histidine from 5-phospho-alpha-D-ribose 1-diphosphate: step 5/9.</text>
</comment>
<comment type="catalytic activity">
    <reaction evidence="9">
        <text>L-glutamine + H2O = L-glutamate + NH4(+)</text>
        <dbReference type="Rhea" id="RHEA:15889"/>
        <dbReference type="ChEBI" id="CHEBI:15377"/>
        <dbReference type="ChEBI" id="CHEBI:28938"/>
        <dbReference type="ChEBI" id="CHEBI:29985"/>
        <dbReference type="ChEBI" id="CHEBI:58359"/>
        <dbReference type="EC" id="3.5.1.2"/>
    </reaction>
</comment>
<dbReference type="Gene3D" id="3.40.50.880">
    <property type="match status" value="1"/>
</dbReference>
<keyword evidence="13" id="KW-1185">Reference proteome</keyword>
<evidence type="ECO:0000256" key="4">
    <source>
        <dbReference type="ARBA" id="ARBA00022801"/>
    </source>
</evidence>
<dbReference type="EMBL" id="LGTQ01000009">
    <property type="protein sequence ID" value="KPM48019.1"/>
    <property type="molecule type" value="Genomic_DNA"/>
</dbReference>
<name>A0A0P7C6P3_9BACT</name>
<evidence type="ECO:0000256" key="8">
    <source>
        <dbReference type="ARBA" id="ARBA00047838"/>
    </source>
</evidence>
<comment type="catalytic activity">
    <reaction evidence="8">
        <text>5-[(5-phospho-1-deoxy-D-ribulos-1-ylimino)methylamino]-1-(5-phospho-beta-D-ribosyl)imidazole-4-carboxamide + L-glutamine = D-erythro-1-(imidazol-4-yl)glycerol 3-phosphate + 5-amino-1-(5-phospho-beta-D-ribosyl)imidazole-4-carboxamide + L-glutamate + H(+)</text>
        <dbReference type="Rhea" id="RHEA:24793"/>
        <dbReference type="ChEBI" id="CHEBI:15378"/>
        <dbReference type="ChEBI" id="CHEBI:29985"/>
        <dbReference type="ChEBI" id="CHEBI:58278"/>
        <dbReference type="ChEBI" id="CHEBI:58359"/>
        <dbReference type="ChEBI" id="CHEBI:58475"/>
        <dbReference type="ChEBI" id="CHEBI:58525"/>
        <dbReference type="EC" id="4.3.2.10"/>
    </reaction>
</comment>
<dbReference type="GO" id="GO:0016829">
    <property type="term" value="F:lyase activity"/>
    <property type="evidence" value="ECO:0007669"/>
    <property type="project" value="UniProtKB-KW"/>
</dbReference>
<keyword evidence="3" id="KW-0028">Amino-acid biosynthesis</keyword>
<feature type="active site" evidence="10">
    <location>
        <position position="180"/>
    </location>
</feature>